<protein>
    <submittedName>
        <fullName evidence="1">Uncharacterized protein</fullName>
    </submittedName>
</protein>
<name>A0A0K0MPJ3_PECCA</name>
<organism evidence="1">
    <name type="scientific">Pectobacterium carotovorum</name>
    <name type="common">Erwinia carotovora</name>
    <dbReference type="NCBI Taxonomy" id="554"/>
    <lineage>
        <taxon>Bacteria</taxon>
        <taxon>Pseudomonadati</taxon>
        <taxon>Pseudomonadota</taxon>
        <taxon>Gammaproteobacteria</taxon>
        <taxon>Enterobacterales</taxon>
        <taxon>Pectobacteriaceae</taxon>
        <taxon>Pectobacterium</taxon>
    </lineage>
</organism>
<geneLocation type="plasmid" evidence="1">
    <name>Drgb1</name>
</geneLocation>
<sequence length="166" mass="19147">MSETAIVAVYLNEKSEVVEEMKNGFGSAPVIWNDLAVRYLGCSPYSYSNCIESVWALVDGIDIPFHHRAVLAMTFDNCYIKKEHYGIAAECLQKYLVDFPPEPGNANHWPRIFEILSLDPVYPAIGFWMTSVMENPFQGDWNEEIDDYDQPAWSKFWSVFDEFKPE</sequence>
<gene>
    <name evidence="1" type="ORF">pA_00088</name>
</gene>
<dbReference type="AlphaFoldDB" id="A0A0K0MPJ3"/>
<dbReference type="RefSeq" id="WP_228029621.1">
    <property type="nucleotide sequence ID" value="NZ_KP942676.1"/>
</dbReference>
<keyword evidence="1" id="KW-0614">Plasmid</keyword>
<reference evidence="1" key="2">
    <citation type="submission" date="2015-03" db="EMBL/GenBank/DDBJ databases">
        <authorList>
            <person name="Welte C."/>
            <person name="de Graaf R."/>
            <person name="van den Bosch T.J.M."/>
            <person name="Op den Camp H."/>
            <person name="van Dam N."/>
            <person name="Jetten M."/>
        </authorList>
    </citation>
    <scope>NUCLEOTIDE SEQUENCE</scope>
    <source>
        <plasmid evidence="1">Drgb1</plasmid>
    </source>
</reference>
<evidence type="ECO:0000313" key="1">
    <source>
        <dbReference type="EMBL" id="AKG47528.1"/>
    </source>
</evidence>
<accession>A0A0K0MPJ3</accession>
<proteinExistence type="predicted"/>
<reference evidence="1" key="1">
    <citation type="journal article" date="2015" name="Environ. Microbiol.">
        <title>Plasmids from the gut microbiome of cabbage root fly larvae encode SaxA that catalyses the conversion of the plant toxin 2-phenylethyl isothiocyanate.</title>
        <authorList>
            <person name="Welte C.U."/>
            <person name="de Graaf R.M."/>
            <person name="van den Bosch T.J."/>
            <person name="Op den Camp H.J."/>
            <person name="van Dam N.M."/>
            <person name="Jetten M.S."/>
        </authorList>
    </citation>
    <scope>NUCLEOTIDE SEQUENCE</scope>
    <source>
        <plasmid evidence="1">Drgb1</plasmid>
    </source>
</reference>
<dbReference type="EMBL" id="KP942676">
    <property type="protein sequence ID" value="AKG47528.1"/>
    <property type="molecule type" value="Genomic_DNA"/>
</dbReference>